<evidence type="ECO:0000256" key="4">
    <source>
        <dbReference type="ARBA" id="ARBA00022692"/>
    </source>
</evidence>
<gene>
    <name evidence="10" type="ORF">DSTB1V02_LOCUS13036</name>
</gene>
<evidence type="ECO:0000256" key="3">
    <source>
        <dbReference type="ARBA" id="ARBA00017689"/>
    </source>
</evidence>
<dbReference type="Proteomes" id="UP000677054">
    <property type="component" value="Unassembled WGS sequence"/>
</dbReference>
<keyword evidence="7" id="KW-0496">Mitochondrion</keyword>
<evidence type="ECO:0000256" key="8">
    <source>
        <dbReference type="ARBA" id="ARBA00023136"/>
    </source>
</evidence>
<sequence length="60" mass="6679">MLQLYIFGRDVTQIPCFRNSFLYGIGGGIVAGLATFLLTSRIKLSFQVSNYAFFGTTLSY</sequence>
<keyword evidence="11" id="KW-1185">Reference proteome</keyword>
<evidence type="ECO:0000313" key="10">
    <source>
        <dbReference type="EMBL" id="CAD7253286.1"/>
    </source>
</evidence>
<evidence type="ECO:0000313" key="11">
    <source>
        <dbReference type="Proteomes" id="UP000677054"/>
    </source>
</evidence>
<reference evidence="10" key="1">
    <citation type="submission" date="2020-11" db="EMBL/GenBank/DDBJ databases">
        <authorList>
            <person name="Tran Van P."/>
        </authorList>
    </citation>
    <scope>NUCLEOTIDE SEQUENCE</scope>
</reference>
<keyword evidence="6 9" id="KW-1133">Transmembrane helix</keyword>
<keyword evidence="4 9" id="KW-0812">Transmembrane</keyword>
<keyword evidence="8 9" id="KW-0472">Membrane</keyword>
<protein>
    <recommendedName>
        <fullName evidence="3">Cytochrome c oxidase assembly protein COX20, mitochondrial</fullName>
    </recommendedName>
</protein>
<dbReference type="GO" id="GO:0005743">
    <property type="term" value="C:mitochondrial inner membrane"/>
    <property type="evidence" value="ECO:0007669"/>
    <property type="project" value="UniProtKB-SubCell"/>
</dbReference>
<organism evidence="10">
    <name type="scientific">Darwinula stevensoni</name>
    <dbReference type="NCBI Taxonomy" id="69355"/>
    <lineage>
        <taxon>Eukaryota</taxon>
        <taxon>Metazoa</taxon>
        <taxon>Ecdysozoa</taxon>
        <taxon>Arthropoda</taxon>
        <taxon>Crustacea</taxon>
        <taxon>Oligostraca</taxon>
        <taxon>Ostracoda</taxon>
        <taxon>Podocopa</taxon>
        <taxon>Podocopida</taxon>
        <taxon>Darwinulocopina</taxon>
        <taxon>Darwinuloidea</taxon>
        <taxon>Darwinulidae</taxon>
        <taxon>Darwinula</taxon>
    </lineage>
</organism>
<dbReference type="EMBL" id="LR905122">
    <property type="protein sequence ID" value="CAD7253286.1"/>
    <property type="molecule type" value="Genomic_DNA"/>
</dbReference>
<dbReference type="PANTHER" id="PTHR31586:SF1">
    <property type="entry name" value="CYTOCHROME C OXIDASE ASSEMBLY PROTEIN COX20, MITOCHONDRIAL"/>
    <property type="match status" value="1"/>
</dbReference>
<comment type="subcellular location">
    <subcellularLocation>
        <location evidence="1">Mitochondrion inner membrane</location>
    </subcellularLocation>
</comment>
<comment type="similarity">
    <text evidence="2">Belongs to the COX20 family.</text>
</comment>
<dbReference type="GO" id="GO:0033617">
    <property type="term" value="P:mitochondrial respiratory chain complex IV assembly"/>
    <property type="evidence" value="ECO:0007669"/>
    <property type="project" value="InterPro"/>
</dbReference>
<dbReference type="EMBL" id="CAJPEV010005605">
    <property type="protein sequence ID" value="CAG0903321.1"/>
    <property type="molecule type" value="Genomic_DNA"/>
</dbReference>
<evidence type="ECO:0000256" key="1">
    <source>
        <dbReference type="ARBA" id="ARBA00004273"/>
    </source>
</evidence>
<dbReference type="AlphaFoldDB" id="A0A7R9AFH1"/>
<keyword evidence="5" id="KW-0999">Mitochondrion inner membrane</keyword>
<evidence type="ECO:0000256" key="7">
    <source>
        <dbReference type="ARBA" id="ARBA00023128"/>
    </source>
</evidence>
<evidence type="ECO:0000256" key="6">
    <source>
        <dbReference type="ARBA" id="ARBA00022989"/>
    </source>
</evidence>
<name>A0A7R9AFH1_9CRUS</name>
<evidence type="ECO:0000256" key="2">
    <source>
        <dbReference type="ARBA" id="ARBA00009575"/>
    </source>
</evidence>
<feature type="transmembrane region" description="Helical" evidence="9">
    <location>
        <begin position="20"/>
        <end position="39"/>
    </location>
</feature>
<dbReference type="PRINTS" id="PR02049">
    <property type="entry name" value="PROTEINF36A"/>
</dbReference>
<dbReference type="InterPro" id="IPR022533">
    <property type="entry name" value="Cox20"/>
</dbReference>
<proteinExistence type="inferred from homology"/>
<dbReference type="PANTHER" id="PTHR31586">
    <property type="entry name" value="CYTOCHROME C OXIDASE PROTEIN 20"/>
    <property type="match status" value="1"/>
</dbReference>
<dbReference type="Pfam" id="PF12597">
    <property type="entry name" value="Cox20"/>
    <property type="match status" value="1"/>
</dbReference>
<evidence type="ECO:0000256" key="5">
    <source>
        <dbReference type="ARBA" id="ARBA00022792"/>
    </source>
</evidence>
<dbReference type="OrthoDB" id="14603at2759"/>
<feature type="non-terminal residue" evidence="10">
    <location>
        <position position="1"/>
    </location>
</feature>
<accession>A0A7R9AFH1</accession>
<evidence type="ECO:0000256" key="9">
    <source>
        <dbReference type="SAM" id="Phobius"/>
    </source>
</evidence>